<keyword evidence="8" id="KW-1185">Reference proteome</keyword>
<evidence type="ECO:0000256" key="6">
    <source>
        <dbReference type="SAM" id="Phobius"/>
    </source>
</evidence>
<dbReference type="Proteomes" id="UP000619295">
    <property type="component" value="Unassembled WGS sequence"/>
</dbReference>
<dbReference type="Pfam" id="PF02600">
    <property type="entry name" value="DsbB"/>
    <property type="match status" value="1"/>
</dbReference>
<dbReference type="AlphaFoldDB" id="A0A927I2R7"/>
<keyword evidence="2 6" id="KW-0812">Transmembrane</keyword>
<dbReference type="InterPro" id="IPR003752">
    <property type="entry name" value="DiS_bond_form_DsbB/BdbC"/>
</dbReference>
<dbReference type="SUPFAM" id="SSF158442">
    <property type="entry name" value="DsbB-like"/>
    <property type="match status" value="1"/>
</dbReference>
<dbReference type="GO" id="GO:0015035">
    <property type="term" value="F:protein-disulfide reductase activity"/>
    <property type="evidence" value="ECO:0007669"/>
    <property type="project" value="InterPro"/>
</dbReference>
<dbReference type="EMBL" id="JACXWY010000024">
    <property type="protein sequence ID" value="MBD3848877.1"/>
    <property type="molecule type" value="Genomic_DNA"/>
</dbReference>
<dbReference type="Gene3D" id="1.20.1550.10">
    <property type="entry name" value="DsbB-like"/>
    <property type="match status" value="1"/>
</dbReference>
<dbReference type="RefSeq" id="WP_191125759.1">
    <property type="nucleotide sequence ID" value="NZ_JACXWY010000024.1"/>
</dbReference>
<evidence type="ECO:0000256" key="5">
    <source>
        <dbReference type="SAM" id="MobiDB-lite"/>
    </source>
</evidence>
<comment type="subcellular location">
    <subcellularLocation>
        <location evidence="1">Membrane</location>
        <topology evidence="1">Multi-pass membrane protein</topology>
    </subcellularLocation>
</comment>
<evidence type="ECO:0000313" key="8">
    <source>
        <dbReference type="Proteomes" id="UP000619295"/>
    </source>
</evidence>
<gene>
    <name evidence="7" type="ORF">IED13_24530</name>
</gene>
<dbReference type="GO" id="GO:0016020">
    <property type="term" value="C:membrane"/>
    <property type="evidence" value="ECO:0007669"/>
    <property type="project" value="UniProtKB-SubCell"/>
</dbReference>
<feature type="transmembrane region" description="Helical" evidence="6">
    <location>
        <begin position="51"/>
        <end position="68"/>
    </location>
</feature>
<feature type="transmembrane region" description="Helical" evidence="6">
    <location>
        <begin position="146"/>
        <end position="162"/>
    </location>
</feature>
<feature type="region of interest" description="Disordered" evidence="5">
    <location>
        <begin position="168"/>
        <end position="192"/>
    </location>
</feature>
<evidence type="ECO:0000313" key="7">
    <source>
        <dbReference type="EMBL" id="MBD3848877.1"/>
    </source>
</evidence>
<protein>
    <submittedName>
        <fullName evidence="7">Disulfide bond formation protein B</fullName>
    </submittedName>
</protein>
<evidence type="ECO:0000256" key="1">
    <source>
        <dbReference type="ARBA" id="ARBA00004141"/>
    </source>
</evidence>
<name>A0A927I2R7_9HYPH</name>
<dbReference type="InterPro" id="IPR023380">
    <property type="entry name" value="DsbB-like_sf"/>
</dbReference>
<proteinExistence type="predicted"/>
<feature type="transmembrane region" description="Helical" evidence="6">
    <location>
        <begin position="9"/>
        <end position="31"/>
    </location>
</feature>
<evidence type="ECO:0000256" key="4">
    <source>
        <dbReference type="ARBA" id="ARBA00023136"/>
    </source>
</evidence>
<sequence>MKFKSLDDYLCKVVVLLTFVLGCMAIGIAWASQIWGGLVPCELCLGERIPYYVALPIVGVVLLSWSRLPPLLRRLALVLVAAIFAWSAYLGVFHAGVEMKLWEVPTACAATPQSLSTDLLTALDQVKVIPCDQIQWQLLGISMADINAGLSLLIAALLILAARPSPGSQIPQSSQDQERTHSSFAADGRPAH</sequence>
<keyword evidence="3 6" id="KW-1133">Transmembrane helix</keyword>
<dbReference type="GO" id="GO:0006457">
    <property type="term" value="P:protein folding"/>
    <property type="evidence" value="ECO:0007669"/>
    <property type="project" value="InterPro"/>
</dbReference>
<comment type="caution">
    <text evidence="7">The sequence shown here is derived from an EMBL/GenBank/DDBJ whole genome shotgun (WGS) entry which is preliminary data.</text>
</comment>
<feature type="transmembrane region" description="Helical" evidence="6">
    <location>
        <begin position="75"/>
        <end position="97"/>
    </location>
</feature>
<evidence type="ECO:0000256" key="2">
    <source>
        <dbReference type="ARBA" id="ARBA00022692"/>
    </source>
</evidence>
<organism evidence="7 8">
    <name type="scientific">Bosea spartocytisi</name>
    <dbReference type="NCBI Taxonomy" id="2773451"/>
    <lineage>
        <taxon>Bacteria</taxon>
        <taxon>Pseudomonadati</taxon>
        <taxon>Pseudomonadota</taxon>
        <taxon>Alphaproteobacteria</taxon>
        <taxon>Hyphomicrobiales</taxon>
        <taxon>Boseaceae</taxon>
        <taxon>Bosea</taxon>
    </lineage>
</organism>
<evidence type="ECO:0000256" key="3">
    <source>
        <dbReference type="ARBA" id="ARBA00022989"/>
    </source>
</evidence>
<accession>A0A927I2R7</accession>
<dbReference type="PROSITE" id="PS51257">
    <property type="entry name" value="PROKAR_LIPOPROTEIN"/>
    <property type="match status" value="1"/>
</dbReference>
<keyword evidence="4 6" id="KW-0472">Membrane</keyword>
<reference evidence="7" key="1">
    <citation type="submission" date="2020-09" db="EMBL/GenBank/DDBJ databases">
        <title>Bosea spartocytisi sp. nov. a root nodule endophyte of Spartocytisus supranubius in the high mountain ecosystem fo the Teide National Park (Canary Islands, Spain).</title>
        <authorList>
            <person name="Pulido-Suarez L."/>
            <person name="Peix A."/>
            <person name="Igual J.M."/>
            <person name="Socas-Perez N."/>
            <person name="Velazquez E."/>
            <person name="Flores-Felix J.D."/>
            <person name="Leon-Barrios M."/>
        </authorList>
    </citation>
    <scope>NUCLEOTIDE SEQUENCE</scope>
    <source>
        <strain evidence="7">SSUT16</strain>
    </source>
</reference>